<dbReference type="EMBL" id="BARW01014547">
    <property type="protein sequence ID" value="GAI77010.1"/>
    <property type="molecule type" value="Genomic_DNA"/>
</dbReference>
<proteinExistence type="predicted"/>
<comment type="caution">
    <text evidence="1">The sequence shown here is derived from an EMBL/GenBank/DDBJ whole genome shotgun (WGS) entry which is preliminary data.</text>
</comment>
<feature type="non-terminal residue" evidence="1">
    <location>
        <position position="1"/>
    </location>
</feature>
<dbReference type="GO" id="GO:0016788">
    <property type="term" value="F:hydrolase activity, acting on ester bonds"/>
    <property type="evidence" value="ECO:0007669"/>
    <property type="project" value="InterPro"/>
</dbReference>
<organism evidence="1">
    <name type="scientific">marine sediment metagenome</name>
    <dbReference type="NCBI Taxonomy" id="412755"/>
    <lineage>
        <taxon>unclassified sequences</taxon>
        <taxon>metagenomes</taxon>
        <taxon>ecological metagenomes</taxon>
    </lineage>
</organism>
<gene>
    <name evidence="1" type="ORF">S12H4_25746</name>
</gene>
<name>X1SNU4_9ZZZZ</name>
<dbReference type="AlphaFoldDB" id="X1SNU4"/>
<protein>
    <recommendedName>
        <fullName evidence="2">Phospholipase C/D domain-containing protein</fullName>
    </recommendedName>
</protein>
<dbReference type="InterPro" id="IPR008947">
    <property type="entry name" value="PLipase_C/P1_nuclease_dom_sf"/>
</dbReference>
<reference evidence="1" key="1">
    <citation type="journal article" date="2014" name="Front. Microbiol.">
        <title>High frequency of phylogenetically diverse reductive dehalogenase-homologous genes in deep subseafloor sedimentary metagenomes.</title>
        <authorList>
            <person name="Kawai M."/>
            <person name="Futagami T."/>
            <person name="Toyoda A."/>
            <person name="Takaki Y."/>
            <person name="Nishi S."/>
            <person name="Hori S."/>
            <person name="Arai W."/>
            <person name="Tsubouchi T."/>
            <person name="Morono Y."/>
            <person name="Uchiyama I."/>
            <person name="Ito T."/>
            <person name="Fujiyama A."/>
            <person name="Inagaki F."/>
            <person name="Takami H."/>
        </authorList>
    </citation>
    <scope>NUCLEOTIDE SEQUENCE</scope>
    <source>
        <strain evidence="1">Expedition CK06-06</strain>
    </source>
</reference>
<evidence type="ECO:0008006" key="2">
    <source>
        <dbReference type="Google" id="ProtNLM"/>
    </source>
</evidence>
<evidence type="ECO:0000313" key="1">
    <source>
        <dbReference type="EMBL" id="GAI77010.1"/>
    </source>
</evidence>
<dbReference type="Gene3D" id="1.10.575.10">
    <property type="entry name" value="P1 Nuclease"/>
    <property type="match status" value="1"/>
</dbReference>
<dbReference type="SUPFAM" id="SSF48537">
    <property type="entry name" value="Phospholipase C/P1 nuclease"/>
    <property type="match status" value="1"/>
</dbReference>
<accession>X1SNU4</accession>
<sequence>TDEPDWDLDTNLELNKLQTLTGGSQGYRHMYFSVFAGLLKAGDAPKRANHFFEMSKIAFGKDDNYWGFRFAARAIHYLEDVSQPYHTYPAPLDVLFKKFFNVTKLTVLVTNAHYGYEDFNGYLFEQKKDEFYNLLPEVKTVKVDDVADSTIKLSKEARKDFTLSYRETMKLFPALDNDQELIILEEPEIIRVANLKENQKLIDLMKKDILLGLGYLNGFFNLLKESVEGGIAWSV</sequence>